<dbReference type="Proteomes" id="UP000515211">
    <property type="component" value="Chromosome 3"/>
</dbReference>
<dbReference type="PANTHER" id="PTHR35317">
    <property type="entry name" value="OS04G0629600 PROTEIN"/>
    <property type="match status" value="1"/>
</dbReference>
<dbReference type="RefSeq" id="XP_015956627.2">
    <property type="nucleotide sequence ID" value="XM_016101141.2"/>
</dbReference>
<dbReference type="GeneID" id="107480946"/>
<keyword evidence="2" id="KW-1185">Reference proteome</keyword>
<dbReference type="Pfam" id="PF14223">
    <property type="entry name" value="Retrotran_gag_2"/>
    <property type="match status" value="1"/>
</dbReference>
<protein>
    <submittedName>
        <fullName evidence="3">Uncharacterized protein LOC107480946</fullName>
    </submittedName>
</protein>
<name>A0A6P4CSJ4_ARADU</name>
<organism evidence="2 3">
    <name type="scientific">Arachis duranensis</name>
    <name type="common">Wild peanut</name>
    <dbReference type="NCBI Taxonomy" id="130453"/>
    <lineage>
        <taxon>Eukaryota</taxon>
        <taxon>Viridiplantae</taxon>
        <taxon>Streptophyta</taxon>
        <taxon>Embryophyta</taxon>
        <taxon>Tracheophyta</taxon>
        <taxon>Spermatophyta</taxon>
        <taxon>Magnoliopsida</taxon>
        <taxon>eudicotyledons</taxon>
        <taxon>Gunneridae</taxon>
        <taxon>Pentapetalae</taxon>
        <taxon>rosids</taxon>
        <taxon>fabids</taxon>
        <taxon>Fabales</taxon>
        <taxon>Fabaceae</taxon>
        <taxon>Papilionoideae</taxon>
        <taxon>50 kb inversion clade</taxon>
        <taxon>dalbergioids sensu lato</taxon>
        <taxon>Dalbergieae</taxon>
        <taxon>Pterocarpus clade</taxon>
        <taxon>Arachis</taxon>
    </lineage>
</organism>
<dbReference type="KEGG" id="adu:107480946"/>
<proteinExistence type="predicted"/>
<evidence type="ECO:0000313" key="3">
    <source>
        <dbReference type="RefSeq" id="XP_015956627.2"/>
    </source>
</evidence>
<dbReference type="PANTHER" id="PTHR35317:SF43">
    <property type="entry name" value="TRANSMEMBRANE PROTEIN"/>
    <property type="match status" value="1"/>
</dbReference>
<evidence type="ECO:0000313" key="2">
    <source>
        <dbReference type="Proteomes" id="UP000515211"/>
    </source>
</evidence>
<accession>A0A6P4CSJ4</accession>
<gene>
    <name evidence="3" type="primary">LOC107480946</name>
</gene>
<evidence type="ECO:0000256" key="1">
    <source>
        <dbReference type="SAM" id="MobiDB-lite"/>
    </source>
</evidence>
<reference evidence="3" key="2">
    <citation type="submission" date="2025-08" db="UniProtKB">
        <authorList>
            <consortium name="RefSeq"/>
        </authorList>
    </citation>
    <scope>IDENTIFICATION</scope>
    <source>
        <tissue evidence="3">Whole plant</tissue>
    </source>
</reference>
<feature type="region of interest" description="Disordered" evidence="1">
    <location>
        <begin position="210"/>
        <end position="237"/>
    </location>
</feature>
<reference evidence="2" key="1">
    <citation type="journal article" date="2016" name="Nat. Genet.">
        <title>The genome sequences of Arachis duranensis and Arachis ipaensis, the diploid ancestors of cultivated peanut.</title>
        <authorList>
            <person name="Bertioli D.J."/>
            <person name="Cannon S.B."/>
            <person name="Froenicke L."/>
            <person name="Huang G."/>
            <person name="Farmer A.D."/>
            <person name="Cannon E.K."/>
            <person name="Liu X."/>
            <person name="Gao D."/>
            <person name="Clevenger J."/>
            <person name="Dash S."/>
            <person name="Ren L."/>
            <person name="Moretzsohn M.C."/>
            <person name="Shirasawa K."/>
            <person name="Huang W."/>
            <person name="Vidigal B."/>
            <person name="Abernathy B."/>
            <person name="Chu Y."/>
            <person name="Niederhuth C.E."/>
            <person name="Umale P."/>
            <person name="Araujo A.C."/>
            <person name="Kozik A."/>
            <person name="Kim K.D."/>
            <person name="Burow M.D."/>
            <person name="Varshney R.K."/>
            <person name="Wang X."/>
            <person name="Zhang X."/>
            <person name="Barkley N."/>
            <person name="Guimaraes P.M."/>
            <person name="Isobe S."/>
            <person name="Guo B."/>
            <person name="Liao B."/>
            <person name="Stalker H.T."/>
            <person name="Schmitz R.J."/>
            <person name="Scheffler B.E."/>
            <person name="Leal-Bertioli S.C."/>
            <person name="Xun X."/>
            <person name="Jackson S.A."/>
            <person name="Michelmore R."/>
            <person name="Ozias-Akins P."/>
        </authorList>
    </citation>
    <scope>NUCLEOTIDE SEQUENCE [LARGE SCALE GENOMIC DNA]</scope>
    <source>
        <strain evidence="2">cv. V14167</strain>
    </source>
</reference>
<dbReference type="AlphaFoldDB" id="A0A6P4CSJ4"/>
<sequence length="237" mass="27280">MFTACSFYSNPETIALATNVSAQISSIPMLNGSNFKVWKDTVEIVLGCMDLDTALREEKPTSNPENLNEVKIEKWERSNRMSIMIMKRSIPEAFRGSITEDKNAKQFLKGVEKFFTKNEKVEASSLLSKLVSMRYKGKGNIREYIMEMSHLASKLKALKLELFKDLFVHFILIFLPTHFGQFKVSYNTLKDTWSLNELISHCVQEKERLQQDKTESAHMTSSSQYKRKRDTTADIPS</sequence>